<feature type="transmembrane region" description="Helical" evidence="6">
    <location>
        <begin position="410"/>
        <end position="433"/>
    </location>
</feature>
<feature type="domain" description="Major facilitator superfamily (MFS) profile" evidence="7">
    <location>
        <begin position="50"/>
        <end position="497"/>
    </location>
</feature>
<evidence type="ECO:0000259" key="7">
    <source>
        <dbReference type="PROSITE" id="PS50850"/>
    </source>
</evidence>
<feature type="transmembrane region" description="Helical" evidence="6">
    <location>
        <begin position="387"/>
        <end position="404"/>
    </location>
</feature>
<dbReference type="Pfam" id="PF00083">
    <property type="entry name" value="Sugar_tr"/>
    <property type="match status" value="1"/>
</dbReference>
<dbReference type="InterPro" id="IPR005828">
    <property type="entry name" value="MFS_sugar_transport-like"/>
</dbReference>
<accession>A0A6V7TRJ2</accession>
<dbReference type="PANTHER" id="PTHR24064">
    <property type="entry name" value="SOLUTE CARRIER FAMILY 22 MEMBER"/>
    <property type="match status" value="1"/>
</dbReference>
<evidence type="ECO:0000256" key="1">
    <source>
        <dbReference type="ARBA" id="ARBA00004141"/>
    </source>
</evidence>
<feature type="transmembrane region" description="Helical" evidence="6">
    <location>
        <begin position="124"/>
        <end position="145"/>
    </location>
</feature>
<feature type="transmembrane region" description="Helical" evidence="6">
    <location>
        <begin position="445"/>
        <end position="466"/>
    </location>
</feature>
<dbReference type="InterPro" id="IPR020846">
    <property type="entry name" value="MFS_dom"/>
</dbReference>
<keyword evidence="4 6" id="KW-0472">Membrane</keyword>
<comment type="caution">
    <text evidence="8">The sequence shown here is derived from an EMBL/GenBank/DDBJ whole genome shotgun (WGS) entry which is preliminary data.</text>
</comment>
<dbReference type="GO" id="GO:0022857">
    <property type="term" value="F:transmembrane transporter activity"/>
    <property type="evidence" value="ECO:0007669"/>
    <property type="project" value="InterPro"/>
</dbReference>
<keyword evidence="3 6" id="KW-1133">Transmembrane helix</keyword>
<dbReference type="Proteomes" id="UP000580250">
    <property type="component" value="Unassembled WGS sequence"/>
</dbReference>
<feature type="transmembrane region" description="Helical" evidence="6">
    <location>
        <begin position="46"/>
        <end position="66"/>
    </location>
</feature>
<dbReference type="OrthoDB" id="5296287at2759"/>
<feature type="transmembrane region" description="Helical" evidence="6">
    <location>
        <begin position="472"/>
        <end position="493"/>
    </location>
</feature>
<dbReference type="InterPro" id="IPR036259">
    <property type="entry name" value="MFS_trans_sf"/>
</dbReference>
<evidence type="ECO:0000256" key="2">
    <source>
        <dbReference type="ARBA" id="ARBA00022692"/>
    </source>
</evidence>
<organism evidence="8 9">
    <name type="scientific">Meloidogyne enterolobii</name>
    <name type="common">Root-knot nematode worm</name>
    <name type="synonym">Meloidogyne mayaguensis</name>
    <dbReference type="NCBI Taxonomy" id="390850"/>
    <lineage>
        <taxon>Eukaryota</taxon>
        <taxon>Metazoa</taxon>
        <taxon>Ecdysozoa</taxon>
        <taxon>Nematoda</taxon>
        <taxon>Chromadorea</taxon>
        <taxon>Rhabditida</taxon>
        <taxon>Tylenchina</taxon>
        <taxon>Tylenchomorpha</taxon>
        <taxon>Tylenchoidea</taxon>
        <taxon>Meloidogynidae</taxon>
        <taxon>Meloidogyninae</taxon>
        <taxon>Meloidogyne</taxon>
    </lineage>
</organism>
<evidence type="ECO:0000313" key="8">
    <source>
        <dbReference type="EMBL" id="CAD2132216.1"/>
    </source>
</evidence>
<evidence type="ECO:0000313" key="9">
    <source>
        <dbReference type="Proteomes" id="UP000580250"/>
    </source>
</evidence>
<proteinExistence type="predicted"/>
<reference evidence="8 9" key="1">
    <citation type="submission" date="2020-08" db="EMBL/GenBank/DDBJ databases">
        <authorList>
            <person name="Koutsovoulos G."/>
            <person name="Danchin GJ E."/>
        </authorList>
    </citation>
    <scope>NUCLEOTIDE SEQUENCE [LARGE SCALE GENOMIC DNA]</scope>
</reference>
<feature type="region of interest" description="Disordered" evidence="5">
    <location>
        <begin position="1"/>
        <end position="27"/>
    </location>
</feature>
<comment type="subcellular location">
    <subcellularLocation>
        <location evidence="1">Membrane</location>
        <topology evidence="1">Multi-pass membrane protein</topology>
    </subcellularLocation>
</comment>
<evidence type="ECO:0000256" key="3">
    <source>
        <dbReference type="ARBA" id="ARBA00022989"/>
    </source>
</evidence>
<dbReference type="EMBL" id="CAJEWN010000011">
    <property type="protein sequence ID" value="CAD2132216.1"/>
    <property type="molecule type" value="Genomic_DNA"/>
</dbReference>
<gene>
    <name evidence="8" type="ORF">MENT_LOCUS3596</name>
</gene>
<dbReference type="GO" id="GO:0016020">
    <property type="term" value="C:membrane"/>
    <property type="evidence" value="ECO:0007669"/>
    <property type="project" value="UniProtKB-SubCell"/>
</dbReference>
<evidence type="ECO:0000256" key="4">
    <source>
        <dbReference type="ARBA" id="ARBA00023136"/>
    </source>
</evidence>
<name>A0A6V7TRJ2_MELEN</name>
<feature type="transmembrane region" description="Helical" evidence="6">
    <location>
        <begin position="157"/>
        <end position="174"/>
    </location>
</feature>
<feature type="transmembrane region" description="Helical" evidence="6">
    <location>
        <begin position="180"/>
        <end position="203"/>
    </location>
</feature>
<evidence type="ECO:0000256" key="5">
    <source>
        <dbReference type="SAM" id="MobiDB-lite"/>
    </source>
</evidence>
<evidence type="ECO:0000256" key="6">
    <source>
        <dbReference type="SAM" id="Phobius"/>
    </source>
</evidence>
<protein>
    <recommendedName>
        <fullName evidence="7">Major facilitator superfamily (MFS) profile domain-containing protein</fullName>
    </recommendedName>
</protein>
<dbReference type="SUPFAM" id="SSF103473">
    <property type="entry name" value="MFS general substrate transporter"/>
    <property type="match status" value="1"/>
</dbReference>
<feature type="transmembrane region" description="Helical" evidence="6">
    <location>
        <begin position="215"/>
        <end position="235"/>
    </location>
</feature>
<sequence>MTSDQQNGKSPFLPRLGMDNEDNRNNTNKFRRTNINSLCSFNFNRFHYCVLLCWLFGIFFATQMIFSVFSNYIPKWKCLLNNTSNFARNCTVYQQCPENLIQFEENIPFHSAAMEFGWICGSNAYNRALFSQIQFAGVLIGTLTFGAISDAFGRKPVSIFALTVGIASMFATAFAPNWHFLFACRFILGLCIGGDLVVVYTFVMEQLLPSQRMAIRGFFNWGVARLIFTLICMFFPDWRSSSIACAIFSMPALIIIIFLMPESPTWLHSKGRLEQMRINERKIARLAGLPPTIKLPEHEKLYPKENSFWNLIKDKTLLRRVSVLWFFHRFTAAISGYSIDLNSSNISGDLFLNQSLLSSICAISKICLVIVDTIFPRFSRRNLHQGAQFVVIISASLLVLFVIYDHDGIGILLANLIGITFIELTWDACYLCAVESVPTSLRASSVGSCSLIARIGTLIAPVLVFLNTRWPASVYLIIVLIGSINLLISWLFLIETKGINLDSVHLHEDNKQYEFIGNEEMKNLKIEENKE</sequence>
<feature type="transmembrane region" description="Helical" evidence="6">
    <location>
        <begin position="241"/>
        <end position="260"/>
    </location>
</feature>
<keyword evidence="2 6" id="KW-0812">Transmembrane</keyword>
<dbReference type="Gene3D" id="1.20.1250.20">
    <property type="entry name" value="MFS general substrate transporter like domains"/>
    <property type="match status" value="1"/>
</dbReference>
<dbReference type="AlphaFoldDB" id="A0A6V7TRJ2"/>
<dbReference type="PROSITE" id="PS50850">
    <property type="entry name" value="MFS"/>
    <property type="match status" value="1"/>
</dbReference>